<accession>A0ABS8T4L8</accession>
<evidence type="ECO:0000256" key="1">
    <source>
        <dbReference type="SAM" id="MobiDB-lite"/>
    </source>
</evidence>
<protein>
    <submittedName>
        <fullName evidence="2">Uncharacterized protein</fullName>
    </submittedName>
</protein>
<name>A0ABS8T4L8_DATST</name>
<dbReference type="EMBL" id="JACEIK010001100">
    <property type="protein sequence ID" value="MCD7465960.1"/>
    <property type="molecule type" value="Genomic_DNA"/>
</dbReference>
<dbReference type="Proteomes" id="UP000823775">
    <property type="component" value="Unassembled WGS sequence"/>
</dbReference>
<comment type="caution">
    <text evidence="2">The sequence shown here is derived from an EMBL/GenBank/DDBJ whole genome shotgun (WGS) entry which is preliminary data.</text>
</comment>
<evidence type="ECO:0000313" key="2">
    <source>
        <dbReference type="EMBL" id="MCD7465960.1"/>
    </source>
</evidence>
<feature type="region of interest" description="Disordered" evidence="1">
    <location>
        <begin position="1"/>
        <end position="23"/>
    </location>
</feature>
<evidence type="ECO:0000313" key="3">
    <source>
        <dbReference type="Proteomes" id="UP000823775"/>
    </source>
</evidence>
<organism evidence="2 3">
    <name type="scientific">Datura stramonium</name>
    <name type="common">Jimsonweed</name>
    <name type="synonym">Common thornapple</name>
    <dbReference type="NCBI Taxonomy" id="4076"/>
    <lineage>
        <taxon>Eukaryota</taxon>
        <taxon>Viridiplantae</taxon>
        <taxon>Streptophyta</taxon>
        <taxon>Embryophyta</taxon>
        <taxon>Tracheophyta</taxon>
        <taxon>Spermatophyta</taxon>
        <taxon>Magnoliopsida</taxon>
        <taxon>eudicotyledons</taxon>
        <taxon>Gunneridae</taxon>
        <taxon>Pentapetalae</taxon>
        <taxon>asterids</taxon>
        <taxon>lamiids</taxon>
        <taxon>Solanales</taxon>
        <taxon>Solanaceae</taxon>
        <taxon>Solanoideae</taxon>
        <taxon>Datureae</taxon>
        <taxon>Datura</taxon>
    </lineage>
</organism>
<keyword evidence="3" id="KW-1185">Reference proteome</keyword>
<sequence>MSSSRHQDKGKAPMGVGTPQESDVDKDIRITQLRFSLEEMARQNLMKHKGRGDKMPCLSAVLVRGKEVDITPEVINSIYWVDQICSGSWFTSQRTMRDDQHAWVPGIIA</sequence>
<reference evidence="2 3" key="1">
    <citation type="journal article" date="2021" name="BMC Genomics">
        <title>Datura genome reveals duplications of psychoactive alkaloid biosynthetic genes and high mutation rate following tissue culture.</title>
        <authorList>
            <person name="Rajewski A."/>
            <person name="Carter-House D."/>
            <person name="Stajich J."/>
            <person name="Litt A."/>
        </authorList>
    </citation>
    <scope>NUCLEOTIDE SEQUENCE [LARGE SCALE GENOMIC DNA]</scope>
    <source>
        <strain evidence="2">AR-01</strain>
    </source>
</reference>
<gene>
    <name evidence="2" type="ORF">HAX54_002239</name>
</gene>
<proteinExistence type="predicted"/>
<feature type="compositionally biased region" description="Basic and acidic residues" evidence="1">
    <location>
        <begin position="1"/>
        <end position="11"/>
    </location>
</feature>